<reference evidence="2 3" key="2">
    <citation type="submission" date="2020-05" db="EMBL/GenBank/DDBJ databases">
        <authorList>
            <person name="Khan S.A."/>
            <person name="Jeon C.O."/>
            <person name="Chun B.H."/>
        </authorList>
    </citation>
    <scope>NUCLEOTIDE SEQUENCE [LARGE SCALE GENOMIC DNA]</scope>
    <source>
        <strain evidence="2 3">H242</strain>
    </source>
</reference>
<keyword evidence="1" id="KW-0175">Coiled coil</keyword>
<dbReference type="Proteomes" id="UP000500826">
    <property type="component" value="Chromosome"/>
</dbReference>
<reference evidence="2 3" key="1">
    <citation type="submission" date="2020-05" db="EMBL/GenBank/DDBJ databases">
        <title>Ramlibacter rhizophilus sp. nov., isolated from rhizosphere soil of national flower Mugunghwa from South Korea.</title>
        <authorList>
            <person name="Zheng-Fei Y."/>
            <person name="Huan T."/>
        </authorList>
    </citation>
    <scope>NUCLEOTIDE SEQUENCE [LARGE SCALE GENOMIC DNA]</scope>
    <source>
        <strain evidence="2 3">H242</strain>
    </source>
</reference>
<gene>
    <name evidence="2" type="ORF">HK414_12940</name>
</gene>
<evidence type="ECO:0000313" key="3">
    <source>
        <dbReference type="Proteomes" id="UP000500826"/>
    </source>
</evidence>
<sequence length="203" mass="22362">MTYEPLPRSDHYSGTADALIAAGVITAEQLPARSCVTYYKGAVVLGKKPTKDENFLRIYRTSAKRTGVTKGISSAEVKRRADEDRQRIEAERKHTQEKKEAAYNADPENLRTLLDMGLRMVEGIIADHAPGCEREDSERKSQLDCRFDGDGVEAALAHIREVQIWLENVGISKVGNRALPAANAARLDKAFQAFLQSQCTGGA</sequence>
<organism evidence="2 3">
    <name type="scientific">Ramlibacter terrae</name>
    <dbReference type="NCBI Taxonomy" id="2732511"/>
    <lineage>
        <taxon>Bacteria</taxon>
        <taxon>Pseudomonadati</taxon>
        <taxon>Pseudomonadota</taxon>
        <taxon>Betaproteobacteria</taxon>
        <taxon>Burkholderiales</taxon>
        <taxon>Comamonadaceae</taxon>
        <taxon>Ramlibacter</taxon>
    </lineage>
</organism>
<evidence type="ECO:0000313" key="2">
    <source>
        <dbReference type="EMBL" id="QJW84351.1"/>
    </source>
</evidence>
<evidence type="ECO:0000256" key="1">
    <source>
        <dbReference type="SAM" id="Coils"/>
    </source>
</evidence>
<name>A0ABX6P5E7_9BURK</name>
<accession>A0ABX6P5E7</accession>
<protein>
    <recommendedName>
        <fullName evidence="4">DUF3486 family protein</fullName>
    </recommendedName>
</protein>
<dbReference type="EMBL" id="CP053418">
    <property type="protein sequence ID" value="QJW84351.1"/>
    <property type="molecule type" value="Genomic_DNA"/>
</dbReference>
<keyword evidence="3" id="KW-1185">Reference proteome</keyword>
<proteinExistence type="predicted"/>
<evidence type="ECO:0008006" key="4">
    <source>
        <dbReference type="Google" id="ProtNLM"/>
    </source>
</evidence>
<feature type="coiled-coil region" evidence="1">
    <location>
        <begin position="78"/>
        <end position="105"/>
    </location>
</feature>